<dbReference type="EMBL" id="JAGGKX010000027">
    <property type="protein sequence ID" value="MBP1971498.1"/>
    <property type="molecule type" value="Genomic_DNA"/>
</dbReference>
<dbReference type="InterPro" id="IPR029039">
    <property type="entry name" value="Flavoprotein-like_sf"/>
</dbReference>
<proteinExistence type="inferred from homology"/>
<evidence type="ECO:0000256" key="4">
    <source>
        <dbReference type="ARBA" id="ARBA00022448"/>
    </source>
</evidence>
<dbReference type="InterPro" id="IPR001226">
    <property type="entry name" value="Flavodoxin_CS"/>
</dbReference>
<dbReference type="PANTHER" id="PTHR42809:SF1">
    <property type="entry name" value="FLAVODOXIN 1"/>
    <property type="match status" value="1"/>
</dbReference>
<keyword evidence="6" id="KW-0288">FMN</keyword>
<comment type="cofactor">
    <cofactor evidence="1">
        <name>FMN</name>
        <dbReference type="ChEBI" id="CHEBI:58210"/>
    </cofactor>
</comment>
<evidence type="ECO:0000256" key="5">
    <source>
        <dbReference type="ARBA" id="ARBA00022630"/>
    </source>
</evidence>
<reference evidence="9 10" key="1">
    <citation type="submission" date="2021-03" db="EMBL/GenBank/DDBJ databases">
        <title>Genomic Encyclopedia of Type Strains, Phase IV (KMG-IV): sequencing the most valuable type-strain genomes for metagenomic binning, comparative biology and taxonomic classification.</title>
        <authorList>
            <person name="Goeker M."/>
        </authorList>
    </citation>
    <scope>NUCLEOTIDE SEQUENCE [LARGE SCALE GENOMIC DNA]</scope>
    <source>
        <strain evidence="9 10">DSM 25609</strain>
    </source>
</reference>
<dbReference type="SUPFAM" id="SSF52218">
    <property type="entry name" value="Flavoproteins"/>
    <property type="match status" value="1"/>
</dbReference>
<comment type="similarity">
    <text evidence="3">Belongs to the flavodoxin family.</text>
</comment>
<accession>A0ABS4IKU9</accession>
<dbReference type="PROSITE" id="PS50902">
    <property type="entry name" value="FLAVODOXIN_LIKE"/>
    <property type="match status" value="1"/>
</dbReference>
<keyword evidence="10" id="KW-1185">Reference proteome</keyword>
<dbReference type="Pfam" id="PF00258">
    <property type="entry name" value="Flavodoxin_1"/>
    <property type="match status" value="1"/>
</dbReference>
<dbReference type="Gene3D" id="3.40.50.360">
    <property type="match status" value="1"/>
</dbReference>
<evidence type="ECO:0000256" key="3">
    <source>
        <dbReference type="ARBA" id="ARBA00005267"/>
    </source>
</evidence>
<evidence type="ECO:0000313" key="10">
    <source>
        <dbReference type="Proteomes" id="UP001519345"/>
    </source>
</evidence>
<gene>
    <name evidence="9" type="ORF">J2Z83_003649</name>
</gene>
<evidence type="ECO:0000256" key="1">
    <source>
        <dbReference type="ARBA" id="ARBA00001917"/>
    </source>
</evidence>
<dbReference type="Proteomes" id="UP001519345">
    <property type="component" value="Unassembled WGS sequence"/>
</dbReference>
<dbReference type="NCBIfam" id="NF005216">
    <property type="entry name" value="PRK06703.1"/>
    <property type="match status" value="1"/>
</dbReference>
<evidence type="ECO:0000256" key="2">
    <source>
        <dbReference type="ARBA" id="ARBA00003297"/>
    </source>
</evidence>
<protein>
    <submittedName>
        <fullName evidence="9">Flavodoxin I</fullName>
    </submittedName>
</protein>
<keyword evidence="5" id="KW-0285">Flavoprotein</keyword>
<evidence type="ECO:0000256" key="7">
    <source>
        <dbReference type="ARBA" id="ARBA00022982"/>
    </source>
</evidence>
<sequence>MARILVLYASLTGSTEMMAEAIVEHIQDRHDTVLKTFDFDPIEAKELKAFDGILIGSYSWDDDIPFEVDGFHDDMDEVDLTGKLVGVFGSCDSYYDIYGPALDTMAMKAEKQNGKVYEEKLKIELEPDNKDIEHCKQFADGFLSELTK</sequence>
<evidence type="ECO:0000259" key="8">
    <source>
        <dbReference type="PROSITE" id="PS50902"/>
    </source>
</evidence>
<dbReference type="PROSITE" id="PS00201">
    <property type="entry name" value="FLAVODOXIN"/>
    <property type="match status" value="1"/>
</dbReference>
<dbReference type="RefSeq" id="WP_209464538.1">
    <property type="nucleotide sequence ID" value="NZ_CP110224.1"/>
</dbReference>
<feature type="domain" description="Flavodoxin-like" evidence="8">
    <location>
        <begin position="4"/>
        <end position="143"/>
    </location>
</feature>
<organism evidence="9 10">
    <name type="scientific">Virgibacillus natechei</name>
    <dbReference type="NCBI Taxonomy" id="1216297"/>
    <lineage>
        <taxon>Bacteria</taxon>
        <taxon>Bacillati</taxon>
        <taxon>Bacillota</taxon>
        <taxon>Bacilli</taxon>
        <taxon>Bacillales</taxon>
        <taxon>Bacillaceae</taxon>
        <taxon>Virgibacillus</taxon>
    </lineage>
</organism>
<evidence type="ECO:0000256" key="6">
    <source>
        <dbReference type="ARBA" id="ARBA00022643"/>
    </source>
</evidence>
<dbReference type="InterPro" id="IPR008254">
    <property type="entry name" value="Flavodoxin/NO_synth"/>
</dbReference>
<keyword evidence="4" id="KW-0813">Transport</keyword>
<comment type="caution">
    <text evidence="9">The sequence shown here is derived from an EMBL/GenBank/DDBJ whole genome shotgun (WGS) entry which is preliminary data.</text>
</comment>
<name>A0ABS4IKU9_9BACI</name>
<dbReference type="InterPro" id="IPR050619">
    <property type="entry name" value="Flavodoxin"/>
</dbReference>
<dbReference type="PANTHER" id="PTHR42809">
    <property type="entry name" value="FLAVODOXIN 2"/>
    <property type="match status" value="1"/>
</dbReference>
<comment type="function">
    <text evidence="2">Low-potential electron donor to a number of redox enzymes.</text>
</comment>
<keyword evidence="7" id="KW-0249">Electron transport</keyword>
<evidence type="ECO:0000313" key="9">
    <source>
        <dbReference type="EMBL" id="MBP1971498.1"/>
    </source>
</evidence>